<proteinExistence type="predicted"/>
<dbReference type="Proteomes" id="UP000017861">
    <property type="component" value="Unassembled WGS sequence"/>
</dbReference>
<dbReference type="AlphaFoldDB" id="V5D3W0"/>
<evidence type="ECO:0000313" key="2">
    <source>
        <dbReference type="Proteomes" id="UP000017861"/>
    </source>
</evidence>
<name>V5D3W0_TRYCR</name>
<evidence type="ECO:0000313" key="1">
    <source>
        <dbReference type="EMBL" id="ESS62141.1"/>
    </source>
</evidence>
<dbReference type="VEuPathDB" id="TriTrypDB:TCDM_10221"/>
<comment type="caution">
    <text evidence="1">The sequence shown here is derived from an EMBL/GenBank/DDBJ whole genome shotgun (WGS) entry which is preliminary data.</text>
</comment>
<reference evidence="1 2" key="1">
    <citation type="journal article" date="2014" name="Genome Announc.">
        <title>Trypanosoma cruzi Clone Dm28c Draft Genome Sequence.</title>
        <authorList>
            <person name="Grisard E.C."/>
            <person name="Teixeira S.M."/>
            <person name="de Almeida L.G."/>
            <person name="Stoco P.H."/>
            <person name="Gerber A.L."/>
            <person name="Talavera-Lopez C."/>
            <person name="Lima O.C."/>
            <person name="Andersson B."/>
            <person name="de Vasconcelos A.T."/>
        </authorList>
    </citation>
    <scope>NUCLEOTIDE SEQUENCE [LARGE SCALE GENOMIC DNA]</scope>
    <source>
        <strain evidence="1 2">Dm28c</strain>
    </source>
</reference>
<accession>V5D3W0</accession>
<sequence>MWRDAIKCTAEVCGRNKKKKTAQTHDCTAAQAAAIHTRFIQNKNTFPFVLQTPPHKIIINKKKSSITAPHKF</sequence>
<protein>
    <submittedName>
        <fullName evidence="1">Uncharacterized protein</fullName>
    </submittedName>
</protein>
<dbReference type="EMBL" id="AYLP01000207">
    <property type="protein sequence ID" value="ESS62141.1"/>
    <property type="molecule type" value="Genomic_DNA"/>
</dbReference>
<organism evidence="1 2">
    <name type="scientific">Trypanosoma cruzi Dm28c</name>
    <dbReference type="NCBI Taxonomy" id="1416333"/>
    <lineage>
        <taxon>Eukaryota</taxon>
        <taxon>Discoba</taxon>
        <taxon>Euglenozoa</taxon>
        <taxon>Kinetoplastea</taxon>
        <taxon>Metakinetoplastina</taxon>
        <taxon>Trypanosomatida</taxon>
        <taxon>Trypanosomatidae</taxon>
        <taxon>Trypanosoma</taxon>
        <taxon>Schizotrypanum</taxon>
    </lineage>
</organism>
<gene>
    <name evidence="1" type="ORF">TCDM_10221</name>
</gene>